<dbReference type="Pfam" id="PF16499">
    <property type="entry name" value="Melibiase_2"/>
    <property type="match status" value="1"/>
</dbReference>
<dbReference type="InterPro" id="IPR017853">
    <property type="entry name" value="GH"/>
</dbReference>
<dbReference type="RefSeq" id="WP_177720058.1">
    <property type="nucleotide sequence ID" value="NZ_JACRSQ010000030.1"/>
</dbReference>
<reference evidence="7" key="1">
    <citation type="submission" date="2020-08" db="EMBL/GenBank/DDBJ databases">
        <title>Genome public.</title>
        <authorList>
            <person name="Liu C."/>
            <person name="Sun Q."/>
        </authorList>
    </citation>
    <scope>NUCLEOTIDE SEQUENCE</scope>
    <source>
        <strain evidence="7">NSJ-32</strain>
    </source>
</reference>
<dbReference type="Gene3D" id="2.60.40.1180">
    <property type="entry name" value="Golgi alpha-mannosidase II"/>
    <property type="match status" value="1"/>
</dbReference>
<dbReference type="EMBL" id="JACRSQ010000030">
    <property type="protein sequence ID" value="MBC8544776.1"/>
    <property type="molecule type" value="Genomic_DNA"/>
</dbReference>
<evidence type="ECO:0000256" key="1">
    <source>
        <dbReference type="ARBA" id="ARBA00009743"/>
    </source>
</evidence>
<dbReference type="PRINTS" id="PR00740">
    <property type="entry name" value="GLHYDRLASE27"/>
</dbReference>
<sequence length="379" mass="42823">MVLKHPPMGWNTWNTFGEDINEKLIMDTADIMAESGLLEAGYEYLVIDDCWAERERDPATGKIVPDKKKFPNGMKFVSEYVHKKGLKFGMYSCAGVRTCANYPGSFDHEYLDAQTFAEYGCDYLKYDYCFKPDSIDGQVLYRRMGLALRSCGRDIVFSMCNWGKDDVWSWARSAGAHLYRSTGDISDNFSSFKEIAVSQMPKLGYSATGCWNDIDMLTCGMYGKGNVALGGCSDEEYAAQFALWCIFGVPLMLGSDLRSMNEATKRLVTNRELIQIDQDPDGRPPLCLPLDQDSQERFVVFKLLSDGEYALGFFNMSDKKRMLPLYFEKLGIPFASGYGLQLTDVFTGETLEVQRECMTPLIPAHECRVYRAKMVRVAG</sequence>
<evidence type="ECO:0000313" key="7">
    <source>
        <dbReference type="EMBL" id="MBC8544776.1"/>
    </source>
</evidence>
<dbReference type="AlphaFoldDB" id="A0A926I352"/>
<dbReference type="SUPFAM" id="SSF51011">
    <property type="entry name" value="Glycosyl hydrolase domain"/>
    <property type="match status" value="1"/>
</dbReference>
<keyword evidence="2" id="KW-0732">Signal</keyword>
<dbReference type="PANTHER" id="PTHR11452">
    <property type="entry name" value="ALPHA-GALACTOSIDASE/ALPHA-N-ACETYLGALACTOSAMINIDASE"/>
    <property type="match status" value="1"/>
</dbReference>
<comment type="caution">
    <text evidence="7">The sequence shown here is derived from an EMBL/GenBank/DDBJ whole genome shotgun (WGS) entry which is preliminary data.</text>
</comment>
<proteinExistence type="inferred from homology"/>
<dbReference type="GO" id="GO:0004557">
    <property type="term" value="F:alpha-galactosidase activity"/>
    <property type="evidence" value="ECO:0007669"/>
    <property type="project" value="UniProtKB-EC"/>
</dbReference>
<dbReference type="FunFam" id="3.20.20.70:FF:000197">
    <property type="entry name" value="Alpha-galactosidase"/>
    <property type="match status" value="1"/>
</dbReference>
<dbReference type="PANTHER" id="PTHR11452:SF75">
    <property type="entry name" value="ALPHA-GALACTOSIDASE MEL1"/>
    <property type="match status" value="1"/>
</dbReference>
<keyword evidence="3 5" id="KW-0378">Hydrolase</keyword>
<accession>A0A926I352</accession>
<dbReference type="PROSITE" id="PS00512">
    <property type="entry name" value="ALPHA_GALACTOSIDASE"/>
    <property type="match status" value="1"/>
</dbReference>
<dbReference type="Proteomes" id="UP000657006">
    <property type="component" value="Unassembled WGS sequence"/>
</dbReference>
<dbReference type="GO" id="GO:0005975">
    <property type="term" value="P:carbohydrate metabolic process"/>
    <property type="evidence" value="ECO:0007669"/>
    <property type="project" value="InterPro"/>
</dbReference>
<name>A0A926I352_9FIRM</name>
<dbReference type="CDD" id="cd14792">
    <property type="entry name" value="GH27"/>
    <property type="match status" value="1"/>
</dbReference>
<keyword evidence="5" id="KW-1015">Disulfide bond</keyword>
<dbReference type="InterPro" id="IPR000111">
    <property type="entry name" value="Glyco_hydro_27/36_CS"/>
</dbReference>
<evidence type="ECO:0000313" key="8">
    <source>
        <dbReference type="Proteomes" id="UP000657006"/>
    </source>
</evidence>
<dbReference type="Pfam" id="PF17801">
    <property type="entry name" value="Melibiase_C"/>
    <property type="match status" value="1"/>
</dbReference>
<dbReference type="InterPro" id="IPR013785">
    <property type="entry name" value="Aldolase_TIM"/>
</dbReference>
<keyword evidence="8" id="KW-1185">Reference proteome</keyword>
<dbReference type="SUPFAM" id="SSF51445">
    <property type="entry name" value="(Trans)glycosidases"/>
    <property type="match status" value="1"/>
</dbReference>
<evidence type="ECO:0000259" key="6">
    <source>
        <dbReference type="Pfam" id="PF17801"/>
    </source>
</evidence>
<evidence type="ECO:0000256" key="3">
    <source>
        <dbReference type="ARBA" id="ARBA00022801"/>
    </source>
</evidence>
<protein>
    <recommendedName>
        <fullName evidence="5">Alpha-galactosidase</fullName>
        <ecNumber evidence="5">3.2.1.22</ecNumber>
    </recommendedName>
    <alternativeName>
        <fullName evidence="5">Melibiase</fullName>
    </alternativeName>
</protein>
<comment type="similarity">
    <text evidence="1 5">Belongs to the glycosyl hydrolase 27 family.</text>
</comment>
<evidence type="ECO:0000256" key="5">
    <source>
        <dbReference type="RuleBase" id="RU361168"/>
    </source>
</evidence>
<dbReference type="InterPro" id="IPR002241">
    <property type="entry name" value="Glyco_hydro_27"/>
</dbReference>
<gene>
    <name evidence="7" type="ORF">H8730_14600</name>
</gene>
<comment type="catalytic activity">
    <reaction evidence="5">
        <text>Hydrolysis of terminal, non-reducing alpha-D-galactose residues in alpha-D-galactosides, including galactose oligosaccharides, galactomannans and galactolipids.</text>
        <dbReference type="EC" id="3.2.1.22"/>
    </reaction>
</comment>
<dbReference type="InterPro" id="IPR041233">
    <property type="entry name" value="Melibiase_C"/>
</dbReference>
<evidence type="ECO:0000256" key="2">
    <source>
        <dbReference type="ARBA" id="ARBA00022729"/>
    </source>
</evidence>
<keyword evidence="4 5" id="KW-0326">Glycosidase</keyword>
<dbReference type="InterPro" id="IPR013780">
    <property type="entry name" value="Glyco_hydro_b"/>
</dbReference>
<dbReference type="Gene3D" id="3.20.20.70">
    <property type="entry name" value="Aldolase class I"/>
    <property type="match status" value="1"/>
</dbReference>
<evidence type="ECO:0000256" key="4">
    <source>
        <dbReference type="ARBA" id="ARBA00023295"/>
    </source>
</evidence>
<feature type="domain" description="Alpha galactosidase C-terminal" evidence="6">
    <location>
        <begin position="300"/>
        <end position="371"/>
    </location>
</feature>
<organism evidence="7 8">
    <name type="scientific">Bianquea renquensis</name>
    <dbReference type="NCBI Taxonomy" id="2763661"/>
    <lineage>
        <taxon>Bacteria</taxon>
        <taxon>Bacillati</taxon>
        <taxon>Bacillota</taxon>
        <taxon>Clostridia</taxon>
        <taxon>Eubacteriales</taxon>
        <taxon>Bianqueaceae</taxon>
        <taxon>Bianquea</taxon>
    </lineage>
</organism>
<dbReference type="EC" id="3.2.1.22" evidence="5"/>